<evidence type="ECO:0000313" key="1">
    <source>
        <dbReference type="EMBL" id="OEU38497.1"/>
    </source>
</evidence>
<reference evidence="1 2" key="1">
    <citation type="journal article" date="2016" name="Appl. Microbiol. Biotechnol.">
        <title>Adhesion of the genome-sequenced Lactococcus lactis subsp. cremoris IBB477 strain is mediated by specific molecular determinants.</title>
        <authorList>
            <person name="Radziwill-Bienkowska J.M."/>
            <person name="Le D.T."/>
            <person name="Szczesny P."/>
            <person name="Duviau M.P."/>
            <person name="Aleksandrzak-Piekarczyk T."/>
            <person name="Loubiere P."/>
            <person name="Mercier-Bonin M."/>
            <person name="Bardowski J.K."/>
            <person name="Kowalczyk M."/>
        </authorList>
    </citation>
    <scope>NUCLEOTIDE SEQUENCE [LARGE SCALE GENOMIC DNA]</scope>
    <source>
        <strain evidence="1 2">IBB477</strain>
        <plasmid evidence="2">Plasmid pibb477a</plasmid>
    </source>
</reference>
<name>A0A1E7G0M3_LACLC</name>
<dbReference type="RefSeq" id="WP_075070722.1">
    <property type="nucleotide sequence ID" value="NZ_CM007354.1"/>
</dbReference>
<protein>
    <submittedName>
        <fullName evidence="1">Uncharacterized protein</fullName>
    </submittedName>
</protein>
<dbReference type="AlphaFoldDB" id="A0A1E7G0M3"/>
<organism evidence="1 2">
    <name type="scientific">Lactococcus cremoris subsp. cremoris IBB477</name>
    <dbReference type="NCBI Taxonomy" id="1449093"/>
    <lineage>
        <taxon>Bacteria</taxon>
        <taxon>Bacillati</taxon>
        <taxon>Bacillota</taxon>
        <taxon>Bacilli</taxon>
        <taxon>Lactobacillales</taxon>
        <taxon>Streptococcaceae</taxon>
        <taxon>Lactococcus</taxon>
        <taxon>Lactococcus cremoris subsp. cremoris</taxon>
    </lineage>
</organism>
<keyword evidence="1" id="KW-0614">Plasmid</keyword>
<dbReference type="Proteomes" id="UP000176236">
    <property type="component" value="Plasmid pIBB477a"/>
</dbReference>
<comment type="caution">
    <text evidence="1">The sequence shown here is derived from an EMBL/GenBank/DDBJ whole genome shotgun (WGS) entry which is preliminary data.</text>
</comment>
<proteinExistence type="predicted"/>
<evidence type="ECO:0000313" key="2">
    <source>
        <dbReference type="Proteomes" id="UP000176236"/>
    </source>
</evidence>
<sequence>MKKKILIAVAVALLIIAGGVGFKLTQKSTQEILQSKTWTFNADKNDGTGTPTAKFSEKSLTLSIIGLNDIYQYDLKKENNKEKITFTKKDDMTGDKEIREFYISKNNDEFKLQAINNLAKEDTGNVNLVPK</sequence>
<accession>A0A1E7G0M3</accession>
<gene>
    <name evidence="1" type="ORF">AJ89_13885</name>
</gene>
<dbReference type="EMBL" id="JMMZ01000036">
    <property type="protein sequence ID" value="OEU38497.1"/>
    <property type="molecule type" value="Genomic_DNA"/>
</dbReference>
<geneLocation type="plasmid" evidence="2">
    <name>pibb477a</name>
</geneLocation>